<dbReference type="PANTHER" id="PTHR46268">
    <property type="entry name" value="STRESS RESPONSE PROTEIN NHAX"/>
    <property type="match status" value="1"/>
</dbReference>
<dbReference type="Proteomes" id="UP000198867">
    <property type="component" value="Unassembled WGS sequence"/>
</dbReference>
<dbReference type="RefSeq" id="WP_342714581.1">
    <property type="nucleotide sequence ID" value="NZ_FOVM01000006.1"/>
</dbReference>
<dbReference type="PANTHER" id="PTHR46268:SF6">
    <property type="entry name" value="UNIVERSAL STRESS PROTEIN UP12"/>
    <property type="match status" value="1"/>
</dbReference>
<reference evidence="4" key="1">
    <citation type="submission" date="2016-10" db="EMBL/GenBank/DDBJ databases">
        <authorList>
            <person name="Varghese N."/>
            <person name="Submissions S."/>
        </authorList>
    </citation>
    <scope>NUCLEOTIDE SEQUENCE [LARGE SCALE GENOMIC DNA]</scope>
    <source>
        <strain evidence="4">CGMCC 1.11101</strain>
    </source>
</reference>
<dbReference type="AlphaFoldDB" id="A0A1I5CE44"/>
<dbReference type="STRING" id="995034.SAMN05216219_2369"/>
<sequence length="169" mass="17660">MMGNDGGSAADPGNSDTARIVVGVDGSESSVKALREARRLADALGAPLEAVAVWQQSHSMYDFYQSQSGWTPEKDIEKLLRDAADAAFGSEHPSRFTMSMLQGPPAKALIRHSAGAEMLVLGSRGHGGFSGLLLGSVSSACVAHATCPVLVVHNKDQVRLDTEKGAARG</sequence>
<organism evidence="3 4">
    <name type="scientific">Mycetocola miduiensis</name>
    <dbReference type="NCBI Taxonomy" id="995034"/>
    <lineage>
        <taxon>Bacteria</taxon>
        <taxon>Bacillati</taxon>
        <taxon>Actinomycetota</taxon>
        <taxon>Actinomycetes</taxon>
        <taxon>Micrococcales</taxon>
        <taxon>Microbacteriaceae</taxon>
        <taxon>Mycetocola</taxon>
    </lineage>
</organism>
<dbReference type="InterPro" id="IPR006015">
    <property type="entry name" value="Universal_stress_UspA"/>
</dbReference>
<dbReference type="Pfam" id="PF00582">
    <property type="entry name" value="Usp"/>
    <property type="match status" value="1"/>
</dbReference>
<accession>A0A1I5CE44</accession>
<gene>
    <name evidence="3" type="ORF">SAMN05216219_2369</name>
</gene>
<dbReference type="Gene3D" id="3.40.50.620">
    <property type="entry name" value="HUPs"/>
    <property type="match status" value="1"/>
</dbReference>
<evidence type="ECO:0000313" key="4">
    <source>
        <dbReference type="Proteomes" id="UP000198867"/>
    </source>
</evidence>
<protein>
    <submittedName>
        <fullName evidence="3">Nucleotide-binding universal stress protein, UspA family</fullName>
    </submittedName>
</protein>
<evidence type="ECO:0000256" key="1">
    <source>
        <dbReference type="ARBA" id="ARBA00008791"/>
    </source>
</evidence>
<feature type="domain" description="UspA" evidence="2">
    <location>
        <begin position="19"/>
        <end position="153"/>
    </location>
</feature>
<comment type="similarity">
    <text evidence="1">Belongs to the universal stress protein A family.</text>
</comment>
<dbReference type="SUPFAM" id="SSF52402">
    <property type="entry name" value="Adenine nucleotide alpha hydrolases-like"/>
    <property type="match status" value="1"/>
</dbReference>
<proteinExistence type="inferred from homology"/>
<dbReference type="CDD" id="cd00293">
    <property type="entry name" value="USP-like"/>
    <property type="match status" value="1"/>
</dbReference>
<name>A0A1I5CE44_9MICO</name>
<evidence type="ECO:0000313" key="3">
    <source>
        <dbReference type="EMBL" id="SFN85193.1"/>
    </source>
</evidence>
<dbReference type="PRINTS" id="PR01438">
    <property type="entry name" value="UNVRSLSTRESS"/>
</dbReference>
<evidence type="ECO:0000259" key="2">
    <source>
        <dbReference type="Pfam" id="PF00582"/>
    </source>
</evidence>
<dbReference type="EMBL" id="FOVM01000006">
    <property type="protein sequence ID" value="SFN85193.1"/>
    <property type="molecule type" value="Genomic_DNA"/>
</dbReference>
<dbReference type="InterPro" id="IPR006016">
    <property type="entry name" value="UspA"/>
</dbReference>
<keyword evidence="4" id="KW-1185">Reference proteome</keyword>
<dbReference type="InterPro" id="IPR014729">
    <property type="entry name" value="Rossmann-like_a/b/a_fold"/>
</dbReference>